<sequence length="268" mass="29979">MSLNGEERKQTILNLLQMQGKVRTPELVEQLEVSSETVRRYLEELEFENKLKRVYGGAIRIHFEREEPSHFKREVLHAEEKRRIGRAAADFVQDKDVIVLDDGTTALHMIEFLLGKQGITVLVSSVPALNLLIDYKNKGMFSGEIVFIGGRVNAAHYRVSGAAAQHFMSSFHVDKAFVVADGIRLDKGITSYDDERGLLSRMFLKQADQAIVLGDHSKIGSAHFFKMADLSEVDMIISDAAPPAEWREKLAEQGIHWVAAGEVDGLSS</sequence>
<dbReference type="SUPFAM" id="SSF46785">
    <property type="entry name" value="Winged helix' DNA-binding domain"/>
    <property type="match status" value="1"/>
</dbReference>
<dbReference type="Gene3D" id="1.10.10.10">
    <property type="entry name" value="Winged helix-like DNA-binding domain superfamily/Winged helix DNA-binding domain"/>
    <property type="match status" value="1"/>
</dbReference>
<dbReference type="Proteomes" id="UP001057134">
    <property type="component" value="Chromosome"/>
</dbReference>
<evidence type="ECO:0000313" key="5">
    <source>
        <dbReference type="Proteomes" id="UP001057134"/>
    </source>
</evidence>
<dbReference type="InterPro" id="IPR037171">
    <property type="entry name" value="NagB/RpiA_transferase-like"/>
</dbReference>
<dbReference type="SUPFAM" id="SSF100950">
    <property type="entry name" value="NagB/RpiA/CoA transferase-like"/>
    <property type="match status" value="1"/>
</dbReference>
<keyword evidence="1" id="KW-0805">Transcription regulation</keyword>
<organism evidence="4 5">
    <name type="scientific">Paenibacillus konkukensis</name>
    <dbReference type="NCBI Taxonomy" id="2020716"/>
    <lineage>
        <taxon>Bacteria</taxon>
        <taxon>Bacillati</taxon>
        <taxon>Bacillota</taxon>
        <taxon>Bacilli</taxon>
        <taxon>Bacillales</taxon>
        <taxon>Paenibacillaceae</taxon>
        <taxon>Paenibacillus</taxon>
    </lineage>
</organism>
<evidence type="ECO:0000313" key="4">
    <source>
        <dbReference type="EMBL" id="UQZ85633.1"/>
    </source>
</evidence>
<dbReference type="InterPro" id="IPR050313">
    <property type="entry name" value="Carb_Metab_HTH_regulators"/>
</dbReference>
<protein>
    <submittedName>
        <fullName evidence="4">HTH-type transcriptional repressor GlcR</fullName>
    </submittedName>
</protein>
<dbReference type="PRINTS" id="PR00037">
    <property type="entry name" value="HTHLACR"/>
</dbReference>
<evidence type="ECO:0000259" key="3">
    <source>
        <dbReference type="PROSITE" id="PS51000"/>
    </source>
</evidence>
<reference evidence="4" key="1">
    <citation type="submission" date="2018-02" db="EMBL/GenBank/DDBJ databases">
        <authorList>
            <person name="Kim S.-K."/>
            <person name="Jung H.-I."/>
            <person name="Lee S.-W."/>
        </authorList>
    </citation>
    <scope>NUCLEOTIDE SEQUENCE</scope>
    <source>
        <strain evidence="4">SK3146</strain>
    </source>
</reference>
<dbReference type="InterPro" id="IPR036390">
    <property type="entry name" value="WH_DNA-bd_sf"/>
</dbReference>
<evidence type="ECO:0000256" key="2">
    <source>
        <dbReference type="ARBA" id="ARBA00023163"/>
    </source>
</evidence>
<dbReference type="InterPro" id="IPR014036">
    <property type="entry name" value="DeoR-like_C"/>
</dbReference>
<evidence type="ECO:0000256" key="1">
    <source>
        <dbReference type="ARBA" id="ARBA00023015"/>
    </source>
</evidence>
<dbReference type="Pfam" id="PF00455">
    <property type="entry name" value="DeoRC"/>
    <property type="match status" value="1"/>
</dbReference>
<accession>A0ABY4RVQ2</accession>
<proteinExistence type="predicted"/>
<dbReference type="PROSITE" id="PS51000">
    <property type="entry name" value="HTH_DEOR_2"/>
    <property type="match status" value="1"/>
</dbReference>
<dbReference type="SMART" id="SM00420">
    <property type="entry name" value="HTH_DEOR"/>
    <property type="match status" value="1"/>
</dbReference>
<keyword evidence="2" id="KW-0804">Transcription</keyword>
<dbReference type="SMART" id="SM01134">
    <property type="entry name" value="DeoRC"/>
    <property type="match status" value="1"/>
</dbReference>
<dbReference type="InterPro" id="IPR001034">
    <property type="entry name" value="DeoR_HTH"/>
</dbReference>
<keyword evidence="5" id="KW-1185">Reference proteome</keyword>
<gene>
    <name evidence="4" type="primary">glcR_6</name>
    <name evidence="4" type="ORF">SK3146_04922</name>
</gene>
<dbReference type="PANTHER" id="PTHR30363">
    <property type="entry name" value="HTH-TYPE TRANSCRIPTIONAL REGULATOR SRLR-RELATED"/>
    <property type="match status" value="1"/>
</dbReference>
<name>A0ABY4RVQ2_9BACL</name>
<feature type="domain" description="HTH deoR-type" evidence="3">
    <location>
        <begin position="5"/>
        <end position="60"/>
    </location>
</feature>
<dbReference type="Pfam" id="PF08220">
    <property type="entry name" value="HTH_DeoR"/>
    <property type="match status" value="1"/>
</dbReference>
<dbReference type="PANTHER" id="PTHR30363:SF44">
    <property type="entry name" value="AGA OPERON TRANSCRIPTIONAL REPRESSOR-RELATED"/>
    <property type="match status" value="1"/>
</dbReference>
<reference evidence="4" key="2">
    <citation type="journal article" date="2021" name="J Anim Sci Technol">
        <title>Complete genome sequence of Paenibacillus konkukensis sp. nov. SK3146 as a potential probiotic strain.</title>
        <authorList>
            <person name="Jung H.I."/>
            <person name="Park S."/>
            <person name="Niu K.M."/>
            <person name="Lee S.W."/>
            <person name="Kothari D."/>
            <person name="Yi K.J."/>
            <person name="Kim S.K."/>
        </authorList>
    </citation>
    <scope>NUCLEOTIDE SEQUENCE</scope>
    <source>
        <strain evidence="4">SK3146</strain>
    </source>
</reference>
<dbReference type="InterPro" id="IPR036388">
    <property type="entry name" value="WH-like_DNA-bd_sf"/>
</dbReference>
<dbReference type="Gene3D" id="3.40.50.1360">
    <property type="match status" value="1"/>
</dbReference>
<dbReference type="EMBL" id="CP027059">
    <property type="protein sequence ID" value="UQZ85633.1"/>
    <property type="molecule type" value="Genomic_DNA"/>
</dbReference>
<dbReference type="RefSeq" id="WP_249861245.1">
    <property type="nucleotide sequence ID" value="NZ_CP027059.1"/>
</dbReference>